<accession>A0A1W6BW43</accession>
<gene>
    <name evidence="5" type="primary">waaD</name>
    <name evidence="5" type="ORF">CCUN_0657</name>
</gene>
<keyword evidence="3" id="KW-0119">Carbohydrate metabolism</keyword>
<dbReference type="OrthoDB" id="9803010at2"/>
<feature type="domain" description="NAD-dependent epimerase/dehydratase" evidence="4">
    <location>
        <begin position="3"/>
        <end position="241"/>
    </location>
</feature>
<dbReference type="PANTHER" id="PTHR43103">
    <property type="entry name" value="NUCLEOSIDE-DIPHOSPHATE-SUGAR EPIMERASE"/>
    <property type="match status" value="1"/>
</dbReference>
<dbReference type="KEGG" id="ccun:CCUN_0657"/>
<sequence>MRILITGGAGFIGSQLALFLQDKNEILIIDKMRGKESFENGNLQCLGHFKNLLEFKGELFIGDILDEKTLRIMREFKPEVIFHQAAISDTTANNQNQILNVNLNSFKDLIKLSIELNAKLIYASSASVYGDAKSPQSVGFGEKPKNVYAFSKLMMENLATKFYDKAHLVGLRYFNVYGKGEFFKGKTSSMILQFAHQILSAKAPRLFEGSDKIYRDFVYIKDVINANLAALNAKSGVYNVGSGVARTFKEVADILQKELGTNYSYEIIPNPYKNAYQYHTQAKLEQNFAYTPQFSLEEGIKDYLSEIKRLFEEESKAHV</sequence>
<dbReference type="eggNOG" id="COG0451">
    <property type="taxonomic scope" value="Bacteria"/>
</dbReference>
<dbReference type="Pfam" id="PF01370">
    <property type="entry name" value="Epimerase"/>
    <property type="match status" value="1"/>
</dbReference>
<dbReference type="Gene3D" id="3.90.25.10">
    <property type="entry name" value="UDP-galactose 4-epimerase, domain 1"/>
    <property type="match status" value="1"/>
</dbReference>
<dbReference type="STRING" id="1121267.CCUN_0657"/>
<dbReference type="EMBL" id="CP020867">
    <property type="protein sequence ID" value="ARJ56280.1"/>
    <property type="molecule type" value="Genomic_DNA"/>
</dbReference>
<reference evidence="5 6" key="1">
    <citation type="submission" date="2017-04" db="EMBL/GenBank/DDBJ databases">
        <title>Complete genome sequence of the Campylobacter cuniculorum type strain LMG24588.</title>
        <authorList>
            <person name="Miller W.G."/>
            <person name="Yee E."/>
            <person name="Revez J."/>
            <person name="Bono J.L."/>
            <person name="Rossi M."/>
        </authorList>
    </citation>
    <scope>NUCLEOTIDE SEQUENCE [LARGE SCALE GENOMIC DNA]</scope>
    <source>
        <strain evidence="5 6">LMG 24588</strain>
    </source>
</reference>
<proteinExistence type="predicted"/>
<dbReference type="GO" id="GO:0008712">
    <property type="term" value="F:ADP-glyceromanno-heptose 6-epimerase activity"/>
    <property type="evidence" value="ECO:0007669"/>
    <property type="project" value="UniProtKB-EC"/>
</dbReference>
<dbReference type="Proteomes" id="UP000192902">
    <property type="component" value="Chromosome"/>
</dbReference>
<dbReference type="PANTHER" id="PTHR43103:SF3">
    <property type="entry name" value="ADP-L-GLYCERO-D-MANNO-HEPTOSE-6-EPIMERASE"/>
    <property type="match status" value="1"/>
</dbReference>
<evidence type="ECO:0000313" key="6">
    <source>
        <dbReference type="Proteomes" id="UP000192902"/>
    </source>
</evidence>
<dbReference type="GO" id="GO:0005975">
    <property type="term" value="P:carbohydrate metabolic process"/>
    <property type="evidence" value="ECO:0007669"/>
    <property type="project" value="InterPro"/>
</dbReference>
<evidence type="ECO:0000256" key="1">
    <source>
        <dbReference type="ARBA" id="ARBA00022857"/>
    </source>
</evidence>
<dbReference type="EC" id="5.1.3.20" evidence="5"/>
<evidence type="ECO:0000259" key="4">
    <source>
        <dbReference type="Pfam" id="PF01370"/>
    </source>
</evidence>
<dbReference type="InterPro" id="IPR036291">
    <property type="entry name" value="NAD(P)-bd_dom_sf"/>
</dbReference>
<dbReference type="InterPro" id="IPR011912">
    <property type="entry name" value="Heptose_epim"/>
</dbReference>
<keyword evidence="1" id="KW-0521">NADP</keyword>
<dbReference type="SUPFAM" id="SSF51735">
    <property type="entry name" value="NAD(P)-binding Rossmann-fold domains"/>
    <property type="match status" value="1"/>
</dbReference>
<evidence type="ECO:0000256" key="2">
    <source>
        <dbReference type="ARBA" id="ARBA00023235"/>
    </source>
</evidence>
<evidence type="ECO:0000313" key="5">
    <source>
        <dbReference type="EMBL" id="ARJ56280.1"/>
    </source>
</evidence>
<evidence type="ECO:0000256" key="3">
    <source>
        <dbReference type="ARBA" id="ARBA00023277"/>
    </source>
</evidence>
<protein>
    <submittedName>
        <fullName evidence="5">ADP-L-glycero-D-mannoheptose-6-epimerase</fullName>
        <ecNumber evidence="5">5.1.3.20</ecNumber>
    </submittedName>
</protein>
<dbReference type="Gene3D" id="3.40.50.720">
    <property type="entry name" value="NAD(P)-binding Rossmann-like Domain"/>
    <property type="match status" value="1"/>
</dbReference>
<dbReference type="RefSeq" id="WP_027306265.1">
    <property type="nucleotide sequence ID" value="NZ_CP020867.1"/>
</dbReference>
<dbReference type="NCBIfam" id="TIGR02197">
    <property type="entry name" value="heptose_epim"/>
    <property type="match status" value="1"/>
</dbReference>
<keyword evidence="2 5" id="KW-0413">Isomerase</keyword>
<organism evidence="5 6">
    <name type="scientific">Campylobacter cuniculorum DSM 23162 = LMG 24588</name>
    <dbReference type="NCBI Taxonomy" id="1121267"/>
    <lineage>
        <taxon>Bacteria</taxon>
        <taxon>Pseudomonadati</taxon>
        <taxon>Campylobacterota</taxon>
        <taxon>Epsilonproteobacteria</taxon>
        <taxon>Campylobacterales</taxon>
        <taxon>Campylobacteraceae</taxon>
        <taxon>Campylobacter</taxon>
    </lineage>
</organism>
<dbReference type="AlphaFoldDB" id="A0A1W6BW43"/>
<name>A0A1W6BW43_9BACT</name>
<dbReference type="GO" id="GO:0050661">
    <property type="term" value="F:NADP binding"/>
    <property type="evidence" value="ECO:0007669"/>
    <property type="project" value="InterPro"/>
</dbReference>
<dbReference type="InterPro" id="IPR001509">
    <property type="entry name" value="Epimerase_deHydtase"/>
</dbReference>